<evidence type="ECO:0000256" key="7">
    <source>
        <dbReference type="SAM" id="Phobius"/>
    </source>
</evidence>
<dbReference type="InterPro" id="IPR013201">
    <property type="entry name" value="Prot_inhib_I29"/>
</dbReference>
<evidence type="ECO:0000256" key="3">
    <source>
        <dbReference type="ARBA" id="ARBA00022801"/>
    </source>
</evidence>
<name>A0AAV7AWH4_ENGPU</name>
<organism evidence="10 11">
    <name type="scientific">Engystomops pustulosus</name>
    <name type="common">Tungara frog</name>
    <name type="synonym">Physalaemus pustulosus</name>
    <dbReference type="NCBI Taxonomy" id="76066"/>
    <lineage>
        <taxon>Eukaryota</taxon>
        <taxon>Metazoa</taxon>
        <taxon>Chordata</taxon>
        <taxon>Craniata</taxon>
        <taxon>Vertebrata</taxon>
        <taxon>Euteleostomi</taxon>
        <taxon>Amphibia</taxon>
        <taxon>Batrachia</taxon>
        <taxon>Anura</taxon>
        <taxon>Neobatrachia</taxon>
        <taxon>Hyloidea</taxon>
        <taxon>Leptodactylidae</taxon>
        <taxon>Leiuperinae</taxon>
        <taxon>Engystomops</taxon>
    </lineage>
</organism>
<feature type="domain" description="Cathepsin propeptide inhibitor" evidence="9">
    <location>
        <begin position="347"/>
        <end position="404"/>
    </location>
</feature>
<dbReference type="Pfam" id="PF00112">
    <property type="entry name" value="Peptidase_C1"/>
    <property type="match status" value="2"/>
</dbReference>
<dbReference type="EMBL" id="WNYA01000007">
    <property type="protein sequence ID" value="KAG8563675.1"/>
    <property type="molecule type" value="Genomic_DNA"/>
</dbReference>
<dbReference type="GO" id="GO:0006508">
    <property type="term" value="P:proteolysis"/>
    <property type="evidence" value="ECO:0007669"/>
    <property type="project" value="UniProtKB-KW"/>
</dbReference>
<dbReference type="InterPro" id="IPR039417">
    <property type="entry name" value="Peptidase_C1A_papain-like"/>
</dbReference>
<evidence type="ECO:0000313" key="11">
    <source>
        <dbReference type="Proteomes" id="UP000824782"/>
    </source>
</evidence>
<dbReference type="InterPro" id="IPR025660">
    <property type="entry name" value="Pept_his_AS"/>
</dbReference>
<keyword evidence="7" id="KW-1133">Transmembrane helix</keyword>
<dbReference type="AlphaFoldDB" id="A0AAV7AWH4"/>
<dbReference type="InterPro" id="IPR038765">
    <property type="entry name" value="Papain-like_cys_pep_sf"/>
</dbReference>
<comment type="similarity">
    <text evidence="1">Belongs to the peptidase C1 family.</text>
</comment>
<evidence type="ECO:0000256" key="5">
    <source>
        <dbReference type="ARBA" id="ARBA00023145"/>
    </source>
</evidence>
<dbReference type="Proteomes" id="UP000824782">
    <property type="component" value="Unassembled WGS sequence"/>
</dbReference>
<keyword evidence="2" id="KW-0645">Protease</keyword>
<dbReference type="PROSITE" id="PS00640">
    <property type="entry name" value="THIOL_PROTEASE_ASN"/>
    <property type="match status" value="1"/>
</dbReference>
<dbReference type="GO" id="GO:0008234">
    <property type="term" value="F:cysteine-type peptidase activity"/>
    <property type="evidence" value="ECO:0007669"/>
    <property type="project" value="UniProtKB-KW"/>
</dbReference>
<feature type="domain" description="Peptidase C1A papain C-terminal" evidence="8">
    <location>
        <begin position="157"/>
        <end position="352"/>
    </location>
</feature>
<dbReference type="InterPro" id="IPR025661">
    <property type="entry name" value="Pept_asp_AS"/>
</dbReference>
<keyword evidence="5" id="KW-0865">Zymogen</keyword>
<evidence type="ECO:0000259" key="9">
    <source>
        <dbReference type="SMART" id="SM00848"/>
    </source>
</evidence>
<feature type="domain" description="Peptidase C1A papain C-terminal" evidence="8">
    <location>
        <begin position="430"/>
        <end position="638"/>
    </location>
</feature>
<dbReference type="SUPFAM" id="SSF54001">
    <property type="entry name" value="Cysteine proteinases"/>
    <property type="match status" value="2"/>
</dbReference>
<dbReference type="InterPro" id="IPR000668">
    <property type="entry name" value="Peptidase_C1A_C"/>
</dbReference>
<dbReference type="Gene3D" id="3.90.70.10">
    <property type="entry name" value="Cysteine proteinases"/>
    <property type="match status" value="2"/>
</dbReference>
<evidence type="ECO:0000256" key="1">
    <source>
        <dbReference type="ARBA" id="ARBA00008455"/>
    </source>
</evidence>
<dbReference type="PROSITE" id="PS00139">
    <property type="entry name" value="THIOL_PROTEASE_CYS"/>
    <property type="match status" value="1"/>
</dbReference>
<evidence type="ECO:0000313" key="10">
    <source>
        <dbReference type="EMBL" id="KAG8563675.1"/>
    </source>
</evidence>
<keyword evidence="3" id="KW-0378">Hydrolase</keyword>
<dbReference type="PANTHER" id="PTHR12411">
    <property type="entry name" value="CYSTEINE PROTEASE FAMILY C1-RELATED"/>
    <property type="match status" value="1"/>
</dbReference>
<feature type="transmembrane region" description="Helical" evidence="7">
    <location>
        <begin position="28"/>
        <end position="46"/>
    </location>
</feature>
<reference evidence="10" key="1">
    <citation type="thesis" date="2020" institute="ProQuest LLC" country="789 East Eisenhower Parkway, Ann Arbor, MI, USA">
        <title>Comparative Genomics and Chromosome Evolution.</title>
        <authorList>
            <person name="Mudd A.B."/>
        </authorList>
    </citation>
    <scope>NUCLEOTIDE SEQUENCE</scope>
    <source>
        <strain evidence="10">237g6f4</strain>
        <tissue evidence="10">Blood</tissue>
    </source>
</reference>
<dbReference type="FunFam" id="3.90.70.10:FF:000039">
    <property type="entry name" value="Cysteine proteinase 2, putative"/>
    <property type="match status" value="1"/>
</dbReference>
<keyword evidence="11" id="KW-1185">Reference proteome</keyword>
<feature type="domain" description="Cathepsin propeptide inhibitor" evidence="9">
    <location>
        <begin position="73"/>
        <end position="130"/>
    </location>
</feature>
<keyword evidence="7" id="KW-0812">Transmembrane</keyword>
<keyword evidence="6" id="KW-1015">Disulfide bond</keyword>
<dbReference type="InterPro" id="IPR000169">
    <property type="entry name" value="Pept_cys_AS"/>
</dbReference>
<evidence type="ECO:0000256" key="6">
    <source>
        <dbReference type="ARBA" id="ARBA00023157"/>
    </source>
</evidence>
<dbReference type="Pfam" id="PF08246">
    <property type="entry name" value="Inhibitor_I29"/>
    <property type="match status" value="2"/>
</dbReference>
<keyword evidence="7" id="KW-0472">Membrane</keyword>
<dbReference type="SMART" id="SM00848">
    <property type="entry name" value="Inhibitor_I29"/>
    <property type="match status" value="2"/>
</dbReference>
<dbReference type="SMART" id="SM00645">
    <property type="entry name" value="Pept_C1"/>
    <property type="match status" value="2"/>
</dbReference>
<proteinExistence type="inferred from homology"/>
<evidence type="ECO:0000256" key="2">
    <source>
        <dbReference type="ARBA" id="ARBA00022670"/>
    </source>
</evidence>
<sequence>MFLLLGFSTLSVMFLISGSTNFQMVVTYIGTLLIPYCIITAFMLLTKHRNNQNDPFTAAHRFISTYCSLQVQFAKFMKQFEKNYKSFQEYEHRLSVFSSNLKEAERLQRDELGTAQYGVTKFSDLSAEEFSNSNLDSNFVEKLLQIKQQSVPTTIKSPLNKDWRKHGVISKVKNQGKCNSCWAFASVGNIEAHWGILGFPRNLSVQQVLDCGPCDAGCKGGFTWNAFMTVEMQGGLVSEEQYEYIGLRKECRKGLSPVAWIHDFQMLQKNEEEMISYVGNNGTLTVIINNKLLQHYQKGIIHNLQQSCDPDLVNHAVLIVGYVREKKIPYWIVKNSYGTNWGENEEFERYIKQFNKIYKNPKEYQYRLSVFSENVKVARRMQEAELGTAEYGVTEFSDLTDSEFTRSSLPSVGAFPPKNVKELKVEAEPIPKSCDWRKAGVISSVKYQGKCGSCWAFASIGNIEAQWGILGHNVNLSVQRVLDCGPCERGCRGGFFWDAYTTVMELQGLPSENDYPYEGITLDCKVFQSKNLKGINDFVMLPRNEYAMASYVKNNGTIAVTINSTSLKHYKNGVIRNPSCDQNYVDHGVLLVGYSEDKNGHYWIAKNSWGKKWGEKGFFRIFFGENMCGITKWPLSAIVTQPSRRRIPCPV</sequence>
<keyword evidence="4" id="KW-0788">Thiol protease</keyword>
<evidence type="ECO:0000259" key="8">
    <source>
        <dbReference type="SMART" id="SM00645"/>
    </source>
</evidence>
<dbReference type="CDD" id="cd02248">
    <property type="entry name" value="Peptidase_C1A"/>
    <property type="match status" value="2"/>
</dbReference>
<protein>
    <submittedName>
        <fullName evidence="10">Uncharacterized protein</fullName>
    </submittedName>
</protein>
<dbReference type="InterPro" id="IPR013128">
    <property type="entry name" value="Peptidase_C1A"/>
</dbReference>
<evidence type="ECO:0000256" key="4">
    <source>
        <dbReference type="ARBA" id="ARBA00022807"/>
    </source>
</evidence>
<accession>A0AAV7AWH4</accession>
<gene>
    <name evidence="10" type="ORF">GDO81_016172</name>
</gene>
<dbReference type="PROSITE" id="PS00639">
    <property type="entry name" value="THIOL_PROTEASE_HIS"/>
    <property type="match status" value="1"/>
</dbReference>
<dbReference type="PRINTS" id="PR00705">
    <property type="entry name" value="PAPAIN"/>
</dbReference>
<comment type="caution">
    <text evidence="10">The sequence shown here is derived from an EMBL/GenBank/DDBJ whole genome shotgun (WGS) entry which is preliminary data.</text>
</comment>